<dbReference type="GO" id="GO:0005886">
    <property type="term" value="C:plasma membrane"/>
    <property type="evidence" value="ECO:0007669"/>
    <property type="project" value="UniProtKB-SubCell"/>
</dbReference>
<keyword evidence="7 9" id="KW-1133">Transmembrane helix</keyword>
<dbReference type="FunFam" id="3.30.70.1430:FF:000001">
    <property type="entry name" value="Efflux pump membrane transporter"/>
    <property type="match status" value="1"/>
</dbReference>
<protein>
    <submittedName>
        <fullName evidence="11">Multidrug transporter AcrB</fullName>
    </submittedName>
</protein>
<dbReference type="Pfam" id="PF00873">
    <property type="entry name" value="ACR_tran"/>
    <property type="match status" value="1"/>
</dbReference>
<dbReference type="RefSeq" id="WP_067757980.1">
    <property type="nucleotide sequence ID" value="NZ_CP015772.1"/>
</dbReference>
<name>A0A1A9I585_9BACT</name>
<evidence type="ECO:0000313" key="11">
    <source>
        <dbReference type="EMBL" id="ANH82209.1"/>
    </source>
</evidence>
<dbReference type="EMBL" id="CP015772">
    <property type="protein sequence ID" value="ANH82209.1"/>
    <property type="molecule type" value="Genomic_DNA"/>
</dbReference>
<feature type="transmembrane region" description="Helical" evidence="9">
    <location>
        <begin position="469"/>
        <end position="496"/>
    </location>
</feature>
<feature type="transmembrane region" description="Helical" evidence="9">
    <location>
        <begin position="876"/>
        <end position="894"/>
    </location>
</feature>
<dbReference type="OrthoDB" id="9758234at2"/>
<keyword evidence="3" id="KW-0813">Transport</keyword>
<dbReference type="NCBIfam" id="TIGR00915">
    <property type="entry name" value="2A0602"/>
    <property type="match status" value="1"/>
</dbReference>
<feature type="domain" description="SSD" evidence="10">
    <location>
        <begin position="369"/>
        <end position="494"/>
    </location>
</feature>
<dbReference type="Gene3D" id="3.30.2090.10">
    <property type="entry name" value="Multidrug efflux transporter AcrB TolC docking domain, DN and DC subdomains"/>
    <property type="match status" value="2"/>
</dbReference>
<feature type="transmembrane region" description="Helical" evidence="9">
    <location>
        <begin position="544"/>
        <end position="561"/>
    </location>
</feature>
<keyword evidence="5" id="KW-0997">Cell inner membrane</keyword>
<keyword evidence="6 9" id="KW-0812">Transmembrane</keyword>
<feature type="transmembrane region" description="Helical" evidence="9">
    <location>
        <begin position="391"/>
        <end position="416"/>
    </location>
</feature>
<accession>A0A1A9I585</accession>
<sequence>MLKRFIERPVLSTVISVLIVLLGVLGLLKLPIEQYPYISPPTVQVNATYSGANTSAVLNSVIIPLEQQINGVEGMTYMTSTATNTGSANISIFFEVGRDPDQAAVDVQNRISAATGKLPQSVIQNGITVRKQQTSNVLIISIYSDKKDYDQTFLQNYAAINVIPQLQRVSGVGGANVFGNVMTYAMRIWLKPDVMAVYGVTPADVSAALAEQNLNAAPGIFGQNSNQPFQYVITYTGTLVSTNEFGNIIIKSMGNGQYLRLKDVARIELGAQTYTGSTATDGKPSLGIAISQTPGSNAREVIINCKKVIEQAAKLFPDGVKFVYLVDINNFLSASIEKVVHTLVECFLLVFLVILIFLQDVRSTIIHGISVPVSIIGTFFFLYLFGFSVNLLTLFALVLAIGIVVDDAIVVVEAVHAKLEHGYTSPRKAAIDAMREIAPAIISITLVMASVFLPVTFVTGSAGVFYRQFGITLAISIMISALNALTLCPAIAAMFLKPPKHIQEDKEGEKVTFGKRFARAFNSGYNAVVEKYTGGVKFLTKRTWLVFIIILLFAGAFFALMKSTPTSFVPSEDMGTIFVNVTLPPGSTMERVREVDRQVDSAARKLPQVANTMRMMGRNFIAGEGSSYGMVIIRLKPWSQRPGVSDKDLIKKLIDNTSYISGAKITFMQQPTISGFGTSGGFTFQLQDRAAHSSEEFYKVGQNFLNELNKRPEIQYAATSFNPNFPQYLLSINVAKCKDAGVSVSDLLNTMGVFYGSAYVSNFNEFGQQYQVILQADPRYTASVQGLNNIMVRAGDGSMNPITEYITLKRVYGPESVTRFNMYNSMSVNGSPNNGYSTGQSLTAISETAAKVLPPGYSFEYSGISREEQNSGSQTVYVFILSLIFVYLLLSALYESYLLPFAVLLSLPVGLTGVFVFAKLFGLDNNIYMQISMIMLIGLLAKNAILIVEFALERRQKGMGLLESALEGAKARLRPILMTSFAFILGLMPLIFASGVGAFGNRSIGTGAIGGMLFGTVLGVFVVPALYIVFQGLQERIKTNKYDENGELITEK</sequence>
<evidence type="ECO:0000256" key="1">
    <source>
        <dbReference type="ARBA" id="ARBA00004429"/>
    </source>
</evidence>
<dbReference type="InterPro" id="IPR001036">
    <property type="entry name" value="Acrflvin-R"/>
</dbReference>
<feature type="transmembrane region" description="Helical" evidence="9">
    <location>
        <begin position="437"/>
        <end position="457"/>
    </location>
</feature>
<dbReference type="PRINTS" id="PR00702">
    <property type="entry name" value="ACRIFLAVINRP"/>
</dbReference>
<evidence type="ECO:0000256" key="5">
    <source>
        <dbReference type="ARBA" id="ARBA00022519"/>
    </source>
</evidence>
<dbReference type="PROSITE" id="PS50156">
    <property type="entry name" value="SSD"/>
    <property type="match status" value="1"/>
</dbReference>
<dbReference type="GO" id="GO:0009636">
    <property type="term" value="P:response to toxic substance"/>
    <property type="evidence" value="ECO:0007669"/>
    <property type="project" value="UniProtKB-ARBA"/>
</dbReference>
<dbReference type="Gene3D" id="3.30.70.1320">
    <property type="entry name" value="Multidrug efflux transporter AcrB pore domain like"/>
    <property type="match status" value="1"/>
</dbReference>
<evidence type="ECO:0000256" key="8">
    <source>
        <dbReference type="ARBA" id="ARBA00023136"/>
    </source>
</evidence>
<dbReference type="InterPro" id="IPR027463">
    <property type="entry name" value="AcrB_DN_DC_subdom"/>
</dbReference>
<evidence type="ECO:0000256" key="3">
    <source>
        <dbReference type="ARBA" id="ARBA00022448"/>
    </source>
</evidence>
<keyword evidence="4" id="KW-1003">Cell membrane</keyword>
<feature type="transmembrane region" description="Helical" evidence="9">
    <location>
        <begin position="365"/>
        <end position="385"/>
    </location>
</feature>
<dbReference type="PANTHER" id="PTHR32063">
    <property type="match status" value="1"/>
</dbReference>
<evidence type="ECO:0000259" key="10">
    <source>
        <dbReference type="PROSITE" id="PS50156"/>
    </source>
</evidence>
<evidence type="ECO:0000256" key="2">
    <source>
        <dbReference type="ARBA" id="ARBA00010942"/>
    </source>
</evidence>
<dbReference type="STRING" id="1176587.A8C56_15665"/>
<feature type="transmembrane region" description="Helical" evidence="9">
    <location>
        <begin position="901"/>
        <end position="921"/>
    </location>
</feature>
<feature type="transmembrane region" description="Helical" evidence="9">
    <location>
        <begin position="973"/>
        <end position="996"/>
    </location>
</feature>
<dbReference type="GO" id="GO:0042910">
    <property type="term" value="F:xenobiotic transmembrane transporter activity"/>
    <property type="evidence" value="ECO:0007669"/>
    <property type="project" value="TreeGrafter"/>
</dbReference>
<organism evidence="11 12">
    <name type="scientific">Niabella ginsenosidivorans</name>
    <dbReference type="NCBI Taxonomy" id="1176587"/>
    <lineage>
        <taxon>Bacteria</taxon>
        <taxon>Pseudomonadati</taxon>
        <taxon>Bacteroidota</taxon>
        <taxon>Chitinophagia</taxon>
        <taxon>Chitinophagales</taxon>
        <taxon>Chitinophagaceae</taxon>
        <taxon>Niabella</taxon>
    </lineage>
</organism>
<evidence type="ECO:0000313" key="12">
    <source>
        <dbReference type="Proteomes" id="UP000077667"/>
    </source>
</evidence>
<dbReference type="PANTHER" id="PTHR32063:SF9">
    <property type="entry name" value="SIMILAR TO MULTIDRUG RESISTANCE PROTEIN MEXB"/>
    <property type="match status" value="1"/>
</dbReference>
<evidence type="ECO:0000256" key="7">
    <source>
        <dbReference type="ARBA" id="ARBA00022989"/>
    </source>
</evidence>
<dbReference type="AlphaFoldDB" id="A0A1A9I585"/>
<dbReference type="Gene3D" id="3.30.70.1430">
    <property type="entry name" value="Multidrug efflux transporter AcrB pore domain"/>
    <property type="match status" value="2"/>
</dbReference>
<dbReference type="FunFam" id="1.20.1640.10:FF:000001">
    <property type="entry name" value="Efflux pump membrane transporter"/>
    <property type="match status" value="1"/>
</dbReference>
<dbReference type="KEGG" id="nia:A8C56_15665"/>
<feature type="transmembrane region" description="Helical" evidence="9">
    <location>
        <begin position="927"/>
        <end position="952"/>
    </location>
</feature>
<feature type="transmembrane region" description="Helical" evidence="9">
    <location>
        <begin position="339"/>
        <end position="358"/>
    </location>
</feature>
<reference evidence="11 12" key="1">
    <citation type="submission" date="2016-05" db="EMBL/GenBank/DDBJ databases">
        <title>Niabella ginsenosidivorans BS26 whole genome sequencing.</title>
        <authorList>
            <person name="Im W.T."/>
            <person name="Siddiqi M.Z."/>
        </authorList>
    </citation>
    <scope>NUCLEOTIDE SEQUENCE [LARGE SCALE GENOMIC DNA]</scope>
    <source>
        <strain evidence="11 12">BS26</strain>
    </source>
</reference>
<gene>
    <name evidence="11" type="ORF">A8C56_15665</name>
</gene>
<dbReference type="SUPFAM" id="SSF82714">
    <property type="entry name" value="Multidrug efflux transporter AcrB TolC docking domain, DN and DC subdomains"/>
    <property type="match status" value="2"/>
</dbReference>
<evidence type="ECO:0000256" key="4">
    <source>
        <dbReference type="ARBA" id="ARBA00022475"/>
    </source>
</evidence>
<dbReference type="InterPro" id="IPR000731">
    <property type="entry name" value="SSD"/>
</dbReference>
<evidence type="ECO:0000256" key="9">
    <source>
        <dbReference type="SAM" id="Phobius"/>
    </source>
</evidence>
<comment type="subcellular location">
    <subcellularLocation>
        <location evidence="1">Cell inner membrane</location>
        <topology evidence="1">Multi-pass membrane protein</topology>
    </subcellularLocation>
</comment>
<keyword evidence="8 9" id="KW-0472">Membrane</keyword>
<dbReference type="GO" id="GO:0015562">
    <property type="term" value="F:efflux transmembrane transporter activity"/>
    <property type="evidence" value="ECO:0007669"/>
    <property type="project" value="InterPro"/>
</dbReference>
<keyword evidence="12" id="KW-1185">Reference proteome</keyword>
<comment type="similarity">
    <text evidence="2">Belongs to the resistance-nodulation-cell division (RND) (TC 2.A.6) family.</text>
</comment>
<dbReference type="SUPFAM" id="SSF82866">
    <property type="entry name" value="Multidrug efflux transporter AcrB transmembrane domain"/>
    <property type="match status" value="2"/>
</dbReference>
<feature type="transmembrane region" description="Helical" evidence="9">
    <location>
        <begin position="1008"/>
        <end position="1030"/>
    </location>
</feature>
<dbReference type="SUPFAM" id="SSF82693">
    <property type="entry name" value="Multidrug efflux transporter AcrB pore domain, PN1, PN2, PC1 and PC2 subdomains"/>
    <property type="match status" value="4"/>
</dbReference>
<dbReference type="InterPro" id="IPR004764">
    <property type="entry name" value="MdtF-like"/>
</dbReference>
<dbReference type="Proteomes" id="UP000077667">
    <property type="component" value="Chromosome"/>
</dbReference>
<dbReference type="Gene3D" id="1.20.1640.10">
    <property type="entry name" value="Multidrug efflux transporter AcrB transmembrane domain"/>
    <property type="match status" value="2"/>
</dbReference>
<dbReference type="Gene3D" id="3.30.70.1440">
    <property type="entry name" value="Multidrug efflux transporter AcrB pore domain"/>
    <property type="match status" value="1"/>
</dbReference>
<proteinExistence type="inferred from homology"/>
<evidence type="ECO:0000256" key="6">
    <source>
        <dbReference type="ARBA" id="ARBA00022692"/>
    </source>
</evidence>